<dbReference type="Pfam" id="PF00106">
    <property type="entry name" value="adh_short"/>
    <property type="match status" value="1"/>
</dbReference>
<dbReference type="InterPro" id="IPR036291">
    <property type="entry name" value="NAD(P)-bd_dom_sf"/>
</dbReference>
<proteinExistence type="inferred from homology"/>
<dbReference type="InterPro" id="IPR057326">
    <property type="entry name" value="KR_dom"/>
</dbReference>
<dbReference type="SMART" id="SM00822">
    <property type="entry name" value="PKS_KR"/>
    <property type="match status" value="1"/>
</dbReference>
<dbReference type="GO" id="GO:0016491">
    <property type="term" value="F:oxidoreductase activity"/>
    <property type="evidence" value="ECO:0007669"/>
    <property type="project" value="UniProtKB-KW"/>
</dbReference>
<organism evidence="5 6">
    <name type="scientific">Phytohabitans suffuscus</name>
    <dbReference type="NCBI Taxonomy" id="624315"/>
    <lineage>
        <taxon>Bacteria</taxon>
        <taxon>Bacillati</taxon>
        <taxon>Actinomycetota</taxon>
        <taxon>Actinomycetes</taxon>
        <taxon>Micromonosporales</taxon>
        <taxon>Micromonosporaceae</taxon>
    </lineage>
</organism>
<dbReference type="PANTHER" id="PTHR44169">
    <property type="entry name" value="NADPH-DEPENDENT 1-ACYLDIHYDROXYACETONE PHOSPHATE REDUCTASE"/>
    <property type="match status" value="1"/>
</dbReference>
<reference evidence="5 6" key="1">
    <citation type="submission" date="2020-03" db="EMBL/GenBank/DDBJ databases">
        <title>Whole genome shotgun sequence of Phytohabitans suffuscus NBRC 105367.</title>
        <authorList>
            <person name="Komaki H."/>
            <person name="Tamura T."/>
        </authorList>
    </citation>
    <scope>NUCLEOTIDE SEQUENCE [LARGE SCALE GENOMIC DNA]</scope>
    <source>
        <strain evidence="5 6">NBRC 105367</strain>
    </source>
</reference>
<sequence>MRKSVLITGCSTGIGRATALAFARAGLPTYASARRLDTIEDLSAAGCRLLQLDVTDESSMTRAVATVEAECGSVGALINNAGYAEAAPMEEVTMAAIRKQFDTNVFGLLRLCQLVLPRMRELGAGTIVNVGSVGGLITAPAAGAYHMTKYSLEALSDALRIEVRGFGIGVVLLEPDGVRTQFPMTAAATMPRDVPGPYDGLKASHAEVLASSYRDGARGLLSPEAVAKVAVKAVTSTRPRARYRIGLQARFAPGLRRLVGDRGWDSLMARMFPA</sequence>
<evidence type="ECO:0000259" key="4">
    <source>
        <dbReference type="SMART" id="SM00822"/>
    </source>
</evidence>
<protein>
    <submittedName>
        <fullName evidence="5">Short-chain dehydrogenase/reductase</fullName>
    </submittedName>
</protein>
<dbReference type="PRINTS" id="PR00080">
    <property type="entry name" value="SDRFAMILY"/>
</dbReference>
<dbReference type="InterPro" id="IPR002347">
    <property type="entry name" value="SDR_fam"/>
</dbReference>
<keyword evidence="6" id="KW-1185">Reference proteome</keyword>
<dbReference type="SUPFAM" id="SSF51735">
    <property type="entry name" value="NAD(P)-binding Rossmann-fold domains"/>
    <property type="match status" value="1"/>
</dbReference>
<feature type="domain" description="Ketoreductase" evidence="4">
    <location>
        <begin position="3"/>
        <end position="176"/>
    </location>
</feature>
<accession>A0A6F8YS80</accession>
<evidence type="ECO:0000256" key="2">
    <source>
        <dbReference type="ARBA" id="ARBA00023002"/>
    </source>
</evidence>
<gene>
    <name evidence="5" type="ORF">Psuf_060040</name>
</gene>
<evidence type="ECO:0000313" key="6">
    <source>
        <dbReference type="Proteomes" id="UP000503011"/>
    </source>
</evidence>
<reference evidence="5 6" key="2">
    <citation type="submission" date="2020-03" db="EMBL/GenBank/DDBJ databases">
        <authorList>
            <person name="Ichikawa N."/>
            <person name="Kimura A."/>
            <person name="Kitahashi Y."/>
            <person name="Uohara A."/>
        </authorList>
    </citation>
    <scope>NUCLEOTIDE SEQUENCE [LARGE SCALE GENOMIC DNA]</scope>
    <source>
        <strain evidence="5 6">NBRC 105367</strain>
    </source>
</reference>
<dbReference type="AlphaFoldDB" id="A0A6F8YS80"/>
<name>A0A6F8YS80_9ACTN</name>
<comment type="similarity">
    <text evidence="1 3">Belongs to the short-chain dehydrogenases/reductases (SDR) family.</text>
</comment>
<dbReference type="Gene3D" id="3.40.50.720">
    <property type="entry name" value="NAD(P)-binding Rossmann-like Domain"/>
    <property type="match status" value="1"/>
</dbReference>
<evidence type="ECO:0000256" key="3">
    <source>
        <dbReference type="RuleBase" id="RU000363"/>
    </source>
</evidence>
<dbReference type="KEGG" id="psuu:Psuf_060040"/>
<dbReference type="RefSeq" id="WP_173160247.1">
    <property type="nucleotide sequence ID" value="NZ_AP022871.1"/>
</dbReference>
<dbReference type="CDD" id="cd05374">
    <property type="entry name" value="17beta-HSD-like_SDR_c"/>
    <property type="match status" value="1"/>
</dbReference>
<evidence type="ECO:0000313" key="5">
    <source>
        <dbReference type="EMBL" id="BCB88691.1"/>
    </source>
</evidence>
<keyword evidence="2" id="KW-0560">Oxidoreductase</keyword>
<dbReference type="Proteomes" id="UP000503011">
    <property type="component" value="Chromosome"/>
</dbReference>
<evidence type="ECO:0000256" key="1">
    <source>
        <dbReference type="ARBA" id="ARBA00006484"/>
    </source>
</evidence>
<dbReference type="EMBL" id="AP022871">
    <property type="protein sequence ID" value="BCB88691.1"/>
    <property type="molecule type" value="Genomic_DNA"/>
</dbReference>
<dbReference type="PANTHER" id="PTHR44169:SF6">
    <property type="entry name" value="NADPH-DEPENDENT 1-ACYLDIHYDROXYACETONE PHOSPHATE REDUCTASE"/>
    <property type="match status" value="1"/>
</dbReference>
<dbReference type="PRINTS" id="PR00081">
    <property type="entry name" value="GDHRDH"/>
</dbReference>